<dbReference type="EMBL" id="JBHMFI010000001">
    <property type="protein sequence ID" value="MFB9071139.1"/>
    <property type="molecule type" value="Genomic_DNA"/>
</dbReference>
<organism evidence="1 2">
    <name type="scientific">Citricoccus parietis</name>
    <dbReference type="NCBI Taxonomy" id="592307"/>
    <lineage>
        <taxon>Bacteria</taxon>
        <taxon>Bacillati</taxon>
        <taxon>Actinomycetota</taxon>
        <taxon>Actinomycetes</taxon>
        <taxon>Micrococcales</taxon>
        <taxon>Micrococcaceae</taxon>
        <taxon>Citricoccus</taxon>
    </lineage>
</organism>
<sequence length="61" mass="6214">MALTAAGSAAGWSDAGMADRLTAAVRSAAERLCEMRCERSCERSMVTIDPFGVGAGGNGYG</sequence>
<name>A0ABV5FWW5_9MICC</name>
<evidence type="ECO:0000313" key="2">
    <source>
        <dbReference type="Proteomes" id="UP001589575"/>
    </source>
</evidence>
<reference evidence="1 2" key="1">
    <citation type="submission" date="2024-09" db="EMBL/GenBank/DDBJ databases">
        <authorList>
            <person name="Sun Q."/>
            <person name="Mori K."/>
        </authorList>
    </citation>
    <scope>NUCLEOTIDE SEQUENCE [LARGE SCALE GENOMIC DNA]</scope>
    <source>
        <strain evidence="1 2">CCM 7609</strain>
    </source>
</reference>
<comment type="caution">
    <text evidence="1">The sequence shown here is derived from an EMBL/GenBank/DDBJ whole genome shotgun (WGS) entry which is preliminary data.</text>
</comment>
<dbReference type="Proteomes" id="UP001589575">
    <property type="component" value="Unassembled WGS sequence"/>
</dbReference>
<evidence type="ECO:0000313" key="1">
    <source>
        <dbReference type="EMBL" id="MFB9071139.1"/>
    </source>
</evidence>
<keyword evidence="2" id="KW-1185">Reference proteome</keyword>
<evidence type="ECO:0008006" key="3">
    <source>
        <dbReference type="Google" id="ProtNLM"/>
    </source>
</evidence>
<gene>
    <name evidence="1" type="ORF">ACFFX0_08000</name>
</gene>
<protein>
    <recommendedName>
        <fullName evidence="3">DUF222 domain-containing protein</fullName>
    </recommendedName>
</protein>
<proteinExistence type="predicted"/>
<accession>A0ABV5FWW5</accession>